<feature type="binding site" evidence="9">
    <location>
        <begin position="37"/>
        <end position="41"/>
    </location>
    <ligand>
        <name>4-amino-2-methyl-5-(diphosphooxymethyl)pyrimidine</name>
        <dbReference type="ChEBI" id="CHEBI:57841"/>
    </ligand>
</feature>
<dbReference type="GO" id="GO:0000287">
    <property type="term" value="F:magnesium ion binding"/>
    <property type="evidence" value="ECO:0007669"/>
    <property type="project" value="UniProtKB-UniRule"/>
</dbReference>
<evidence type="ECO:0000256" key="9">
    <source>
        <dbReference type="HAMAP-Rule" id="MF_00097"/>
    </source>
</evidence>
<dbReference type="Proteomes" id="UP000199470">
    <property type="component" value="Unassembled WGS sequence"/>
</dbReference>
<dbReference type="EMBL" id="FOTW01000023">
    <property type="protein sequence ID" value="SFM55826.1"/>
    <property type="molecule type" value="Genomic_DNA"/>
</dbReference>
<comment type="caution">
    <text evidence="9">Lacks conserved residue(s) required for the propagation of feature annotation.</text>
</comment>
<dbReference type="InterPro" id="IPR022998">
    <property type="entry name" value="ThiamineP_synth_TenI"/>
</dbReference>
<dbReference type="InterPro" id="IPR036206">
    <property type="entry name" value="ThiamineP_synth_sf"/>
</dbReference>
<comment type="cofactor">
    <cofactor evidence="9">
        <name>Mg(2+)</name>
        <dbReference type="ChEBI" id="CHEBI:18420"/>
    </cofactor>
    <text evidence="9">Binds 1 Mg(2+) ion per subunit.</text>
</comment>
<dbReference type="OrthoDB" id="9810880at2"/>
<dbReference type="InterPro" id="IPR013785">
    <property type="entry name" value="Aldolase_TIM"/>
</dbReference>
<evidence type="ECO:0000256" key="2">
    <source>
        <dbReference type="ARBA" id="ARBA00022679"/>
    </source>
</evidence>
<keyword evidence="3 9" id="KW-0479">Metal-binding</keyword>
<dbReference type="GO" id="GO:0009229">
    <property type="term" value="P:thiamine diphosphate biosynthetic process"/>
    <property type="evidence" value="ECO:0007669"/>
    <property type="project" value="UniProtKB-UniRule"/>
</dbReference>
<dbReference type="GO" id="GO:0009228">
    <property type="term" value="P:thiamine biosynthetic process"/>
    <property type="evidence" value="ECO:0007669"/>
    <property type="project" value="UniProtKB-KW"/>
</dbReference>
<evidence type="ECO:0000256" key="11">
    <source>
        <dbReference type="RuleBase" id="RU004253"/>
    </source>
</evidence>
<evidence type="ECO:0000256" key="4">
    <source>
        <dbReference type="ARBA" id="ARBA00022842"/>
    </source>
</evidence>
<dbReference type="HAMAP" id="MF_00097">
    <property type="entry name" value="TMP_synthase"/>
    <property type="match status" value="1"/>
</dbReference>
<feature type="binding site" evidence="9">
    <location>
        <position position="70"/>
    </location>
    <ligand>
        <name>Mg(2+)</name>
        <dbReference type="ChEBI" id="CHEBI:18420"/>
    </ligand>
</feature>
<feature type="binding site" evidence="9">
    <location>
        <position position="89"/>
    </location>
    <ligand>
        <name>Mg(2+)</name>
        <dbReference type="ChEBI" id="CHEBI:18420"/>
    </ligand>
</feature>
<feature type="binding site" evidence="9">
    <location>
        <position position="69"/>
    </location>
    <ligand>
        <name>4-amino-2-methyl-5-(diphosphooxymethyl)pyrimidine</name>
        <dbReference type="ChEBI" id="CHEBI:57841"/>
    </ligand>
</feature>
<protein>
    <recommendedName>
        <fullName evidence="9">Thiamine-phosphate synthase</fullName>
        <shortName evidence="9">TP synthase</shortName>
        <shortName evidence="9">TPS</shortName>
        <ecNumber evidence="9">2.5.1.3</ecNumber>
    </recommendedName>
    <alternativeName>
        <fullName evidence="9">Thiamine-phosphate pyrophosphorylase</fullName>
        <shortName evidence="9">TMP pyrophosphorylase</shortName>
        <shortName evidence="9">TMP-PPase</shortName>
    </alternativeName>
</protein>
<evidence type="ECO:0000256" key="10">
    <source>
        <dbReference type="RuleBase" id="RU003826"/>
    </source>
</evidence>
<dbReference type="Gene3D" id="3.20.20.70">
    <property type="entry name" value="Aldolase class I"/>
    <property type="match status" value="1"/>
</dbReference>
<keyword evidence="4 9" id="KW-0460">Magnesium</keyword>
<dbReference type="Pfam" id="PF02581">
    <property type="entry name" value="TMP-TENI"/>
    <property type="match status" value="1"/>
</dbReference>
<comment type="catalytic activity">
    <reaction evidence="8 9 10">
        <text>2-[(2R,5Z)-2-carboxy-4-methylthiazol-5(2H)-ylidene]ethyl phosphate + 4-amino-2-methyl-5-(diphosphooxymethyl)pyrimidine + 2 H(+) = thiamine phosphate + CO2 + diphosphate</text>
        <dbReference type="Rhea" id="RHEA:47844"/>
        <dbReference type="ChEBI" id="CHEBI:15378"/>
        <dbReference type="ChEBI" id="CHEBI:16526"/>
        <dbReference type="ChEBI" id="CHEBI:33019"/>
        <dbReference type="ChEBI" id="CHEBI:37575"/>
        <dbReference type="ChEBI" id="CHEBI:57841"/>
        <dbReference type="ChEBI" id="CHEBI:62899"/>
        <dbReference type="EC" id="2.5.1.3"/>
    </reaction>
</comment>
<gene>
    <name evidence="9" type="primary">thiE</name>
    <name evidence="13" type="ORF">SAMN02982985_04494</name>
</gene>
<accession>A0A1I4RU77</accession>
<comment type="function">
    <text evidence="9">Condenses 4-methyl-5-(beta-hydroxyethyl)thiazole monophosphate (THZ-P) and 2-methyl-4-amino-5-hydroxymethyl pyrimidine pyrophosphate (HMP-PP) to form thiamine monophosphate (TMP).</text>
</comment>
<dbReference type="GO" id="GO:0004789">
    <property type="term" value="F:thiamine-phosphate diphosphorylase activity"/>
    <property type="evidence" value="ECO:0007669"/>
    <property type="project" value="UniProtKB-UniRule"/>
</dbReference>
<dbReference type="PANTHER" id="PTHR20857">
    <property type="entry name" value="THIAMINE-PHOSPHATE PYROPHOSPHORYLASE"/>
    <property type="match status" value="1"/>
</dbReference>
<reference evidence="13 14" key="1">
    <citation type="submission" date="2016-10" db="EMBL/GenBank/DDBJ databases">
        <authorList>
            <person name="de Groot N.N."/>
        </authorList>
    </citation>
    <scope>NUCLEOTIDE SEQUENCE [LARGE SCALE GENOMIC DNA]</scope>
    <source>
        <strain evidence="13 14">ATCC 43154</strain>
    </source>
</reference>
<comment type="pathway">
    <text evidence="1 9 11">Cofactor biosynthesis; thiamine diphosphate biosynthesis; thiamine phosphate from 4-amino-2-methyl-5-diphosphomethylpyrimidine and 4-methyl-5-(2-phosphoethyl)-thiazole: step 1/1.</text>
</comment>
<dbReference type="SUPFAM" id="SSF51391">
    <property type="entry name" value="Thiamin phosphate synthase"/>
    <property type="match status" value="1"/>
</dbReference>
<proteinExistence type="inferred from homology"/>
<comment type="similarity">
    <text evidence="9 10">Belongs to the thiamine-phosphate synthase family.</text>
</comment>
<dbReference type="CDD" id="cd00564">
    <property type="entry name" value="TMP_TenI"/>
    <property type="match status" value="1"/>
</dbReference>
<dbReference type="InterPro" id="IPR034291">
    <property type="entry name" value="TMP_synthase"/>
</dbReference>
<sequence>MKAIQQGLYLVTPNWDDTDKLLAATERALGAGVALLQYRHKDAGPALRERQARALLALCRRHGVPLVINDYTELCQQIGADGVHVGGTDAGVAAVRAALGPDKIVGASCYGDLPRAVAAQAAGASYVAFGGFYPSRVKQYEVTTAPAIVARAAASIAVPAVVIGGMTPANAAPLVALGADLVAAISSVYLADEPALAVGQFNALFAARNTGR</sequence>
<evidence type="ECO:0000256" key="3">
    <source>
        <dbReference type="ARBA" id="ARBA00022723"/>
    </source>
</evidence>
<organism evidence="13 14">
    <name type="scientific">Rugamonas rubra</name>
    <dbReference type="NCBI Taxonomy" id="758825"/>
    <lineage>
        <taxon>Bacteria</taxon>
        <taxon>Pseudomonadati</taxon>
        <taxon>Pseudomonadota</taxon>
        <taxon>Betaproteobacteria</taxon>
        <taxon>Burkholderiales</taxon>
        <taxon>Oxalobacteraceae</taxon>
        <taxon>Telluria group</taxon>
        <taxon>Rugamonas</taxon>
    </lineage>
</organism>
<feature type="binding site" evidence="9">
    <location>
        <position position="138"/>
    </location>
    <ligand>
        <name>4-amino-2-methyl-5-(diphosphooxymethyl)pyrimidine</name>
        <dbReference type="ChEBI" id="CHEBI:57841"/>
    </ligand>
</feature>
<evidence type="ECO:0000313" key="14">
    <source>
        <dbReference type="Proteomes" id="UP000199470"/>
    </source>
</evidence>
<dbReference type="STRING" id="758825.SAMN02982985_04494"/>
<feature type="binding site" evidence="9">
    <location>
        <position position="108"/>
    </location>
    <ligand>
        <name>4-amino-2-methyl-5-(diphosphooxymethyl)pyrimidine</name>
        <dbReference type="ChEBI" id="CHEBI:57841"/>
    </ligand>
</feature>
<evidence type="ECO:0000259" key="12">
    <source>
        <dbReference type="Pfam" id="PF02581"/>
    </source>
</evidence>
<dbReference type="UniPathway" id="UPA00060">
    <property type="reaction ID" value="UER00141"/>
</dbReference>
<feature type="binding site" evidence="9">
    <location>
        <begin position="185"/>
        <end position="186"/>
    </location>
    <ligand>
        <name>2-[(2R,5Z)-2-carboxy-4-methylthiazol-5(2H)-ylidene]ethyl phosphate</name>
        <dbReference type="ChEBI" id="CHEBI:62899"/>
    </ligand>
</feature>
<feature type="domain" description="Thiamine phosphate synthase/TenI" evidence="12">
    <location>
        <begin position="8"/>
        <end position="188"/>
    </location>
</feature>
<keyword evidence="14" id="KW-1185">Reference proteome</keyword>
<evidence type="ECO:0000313" key="13">
    <source>
        <dbReference type="EMBL" id="SFM55826.1"/>
    </source>
</evidence>
<comment type="catalytic activity">
    <reaction evidence="7 9 10">
        <text>2-(2-carboxy-4-methylthiazol-5-yl)ethyl phosphate + 4-amino-2-methyl-5-(diphosphooxymethyl)pyrimidine + 2 H(+) = thiamine phosphate + CO2 + diphosphate</text>
        <dbReference type="Rhea" id="RHEA:47848"/>
        <dbReference type="ChEBI" id="CHEBI:15378"/>
        <dbReference type="ChEBI" id="CHEBI:16526"/>
        <dbReference type="ChEBI" id="CHEBI:33019"/>
        <dbReference type="ChEBI" id="CHEBI:37575"/>
        <dbReference type="ChEBI" id="CHEBI:57841"/>
        <dbReference type="ChEBI" id="CHEBI:62890"/>
        <dbReference type="EC" id="2.5.1.3"/>
    </reaction>
</comment>
<keyword evidence="2 9" id="KW-0808">Transferase</keyword>
<dbReference type="AlphaFoldDB" id="A0A1I4RU77"/>
<evidence type="ECO:0000256" key="5">
    <source>
        <dbReference type="ARBA" id="ARBA00022977"/>
    </source>
</evidence>
<evidence type="ECO:0000256" key="7">
    <source>
        <dbReference type="ARBA" id="ARBA00047851"/>
    </source>
</evidence>
<dbReference type="NCBIfam" id="TIGR00693">
    <property type="entry name" value="thiE"/>
    <property type="match status" value="1"/>
</dbReference>
<dbReference type="EC" id="2.5.1.3" evidence="9"/>
<dbReference type="RefSeq" id="WP_093389946.1">
    <property type="nucleotide sequence ID" value="NZ_FOTW01000023.1"/>
</dbReference>
<feature type="binding site" evidence="9">
    <location>
        <position position="165"/>
    </location>
    <ligand>
        <name>2-[(2R,5Z)-2-carboxy-4-methylthiazol-5(2H)-ylidene]ethyl phosphate</name>
        <dbReference type="ChEBI" id="CHEBI:62899"/>
    </ligand>
</feature>
<comment type="catalytic activity">
    <reaction evidence="6 9 10">
        <text>4-methyl-5-(2-phosphooxyethyl)-thiazole + 4-amino-2-methyl-5-(diphosphooxymethyl)pyrimidine + H(+) = thiamine phosphate + diphosphate</text>
        <dbReference type="Rhea" id="RHEA:22328"/>
        <dbReference type="ChEBI" id="CHEBI:15378"/>
        <dbReference type="ChEBI" id="CHEBI:33019"/>
        <dbReference type="ChEBI" id="CHEBI:37575"/>
        <dbReference type="ChEBI" id="CHEBI:57841"/>
        <dbReference type="ChEBI" id="CHEBI:58296"/>
        <dbReference type="EC" id="2.5.1.3"/>
    </reaction>
</comment>
<evidence type="ECO:0000256" key="8">
    <source>
        <dbReference type="ARBA" id="ARBA00047883"/>
    </source>
</evidence>
<dbReference type="GO" id="GO:0005737">
    <property type="term" value="C:cytoplasm"/>
    <property type="evidence" value="ECO:0007669"/>
    <property type="project" value="TreeGrafter"/>
</dbReference>
<dbReference type="PANTHER" id="PTHR20857:SF15">
    <property type="entry name" value="THIAMINE-PHOSPHATE SYNTHASE"/>
    <property type="match status" value="1"/>
</dbReference>
<keyword evidence="5 9" id="KW-0784">Thiamine biosynthesis</keyword>
<evidence type="ECO:0000256" key="6">
    <source>
        <dbReference type="ARBA" id="ARBA00047334"/>
    </source>
</evidence>
<evidence type="ECO:0000256" key="1">
    <source>
        <dbReference type="ARBA" id="ARBA00005165"/>
    </source>
</evidence>
<name>A0A1I4RU77_9BURK</name>